<protein>
    <submittedName>
        <fullName evidence="2">Uncharacterized protein</fullName>
    </submittedName>
</protein>
<evidence type="ECO:0000313" key="2">
    <source>
        <dbReference type="EMBL" id="ABM21147.1"/>
    </source>
</evidence>
<sequence length="99" mass="11391">MTHSTHKLDSDELEHMVRQRLALRYNLNLNDDDDRQTVDRLRNTNEGLLARAAIQIEVTDSDESIWESASESLTTPEPADTLKPYWASLTERGSQSEQY</sequence>
<geneLocation type="plasmid" evidence="2 3">
    <name>pMAQU01</name>
</geneLocation>
<dbReference type="EMBL" id="CP000515">
    <property type="protein sequence ID" value="ABM21147.1"/>
    <property type="molecule type" value="Genomic_DNA"/>
</dbReference>
<accession>A1U828</accession>
<evidence type="ECO:0000313" key="3">
    <source>
        <dbReference type="Proteomes" id="UP000000998"/>
    </source>
</evidence>
<proteinExistence type="predicted"/>
<dbReference type="HOGENOM" id="CLU_2316966_0_0_6"/>
<gene>
    <name evidence="2" type="ordered locus">Maqu_4296</name>
</gene>
<evidence type="ECO:0000256" key="1">
    <source>
        <dbReference type="SAM" id="MobiDB-lite"/>
    </source>
</evidence>
<dbReference type="AlphaFoldDB" id="A1U828"/>
<organism evidence="2 3">
    <name type="scientific">Marinobacter nauticus (strain ATCC 700491 / DSM 11845 / VT8)</name>
    <name type="common">Marinobacter aquaeolei</name>
    <dbReference type="NCBI Taxonomy" id="351348"/>
    <lineage>
        <taxon>Bacteria</taxon>
        <taxon>Pseudomonadati</taxon>
        <taxon>Pseudomonadota</taxon>
        <taxon>Gammaproteobacteria</taxon>
        <taxon>Pseudomonadales</taxon>
        <taxon>Marinobacteraceae</taxon>
        <taxon>Marinobacter</taxon>
    </lineage>
</organism>
<dbReference type="KEGG" id="maq:Maqu_4296"/>
<dbReference type="RefSeq" id="WP_011783206.1">
    <property type="nucleotide sequence ID" value="NC_008738.1"/>
</dbReference>
<keyword evidence="2" id="KW-0614">Plasmid</keyword>
<feature type="region of interest" description="Disordered" evidence="1">
    <location>
        <begin position="61"/>
        <end position="85"/>
    </location>
</feature>
<dbReference type="Proteomes" id="UP000000998">
    <property type="component" value="Plasmid pMAQU01"/>
</dbReference>
<reference evidence="3" key="1">
    <citation type="journal article" date="2011" name="Appl. Environ. Microbiol.">
        <title>Genomic potential of Marinobacter aquaeolei, a biogeochemical 'opportunitroph'.</title>
        <authorList>
            <person name="Singer E."/>
            <person name="Webb E.A."/>
            <person name="Nelson W.C."/>
            <person name="Heidelberg J.F."/>
            <person name="Ivanova N."/>
            <person name="Pati A."/>
            <person name="Edwards K.J."/>
        </authorList>
    </citation>
    <scope>NUCLEOTIDE SEQUENCE [LARGE SCALE GENOMIC DNA]</scope>
    <source>
        <strain evidence="3">ATCC 700491 / DSM 11845 / VT8</strain>
    </source>
</reference>
<name>A1U828_MARN8</name>